<feature type="domain" description="Activator of Hsp90 ATPase homologue 1/2-like C-terminal" evidence="2">
    <location>
        <begin position="10"/>
        <end position="113"/>
    </location>
</feature>
<dbReference type="RefSeq" id="WP_000006418.1">
    <property type="nucleotide sequence ID" value="NZ_CP009335.1"/>
</dbReference>
<name>A0A0B5NN92_BACTU</name>
<dbReference type="EMBL" id="LDER01000069">
    <property type="protein sequence ID" value="RVU65456.1"/>
    <property type="molecule type" value="Genomic_DNA"/>
</dbReference>
<evidence type="ECO:0000313" key="8">
    <source>
        <dbReference type="Proteomes" id="UP000501107"/>
    </source>
</evidence>
<dbReference type="InterPro" id="IPR023393">
    <property type="entry name" value="START-like_dom_sf"/>
</dbReference>
<dbReference type="InterPro" id="IPR013538">
    <property type="entry name" value="ASHA1/2-like_C"/>
</dbReference>
<accession>A0A0B5NN92</accession>
<proteinExistence type="inferred from homology"/>
<dbReference type="SUPFAM" id="SSF55961">
    <property type="entry name" value="Bet v1-like"/>
    <property type="match status" value="1"/>
</dbReference>
<reference evidence="4 8" key="3">
    <citation type="submission" date="2020-05" db="EMBL/GenBank/DDBJ databases">
        <title>FDA dAtabase for Regulatory Grade micrObial Sequences (FDA-ARGOS): Supporting development and validation of Infectious Disease Dx tests.</title>
        <authorList>
            <person name="Nelson B."/>
            <person name="Plummer A."/>
            <person name="Tallon L."/>
            <person name="Sadzewicz L."/>
            <person name="Zhao X."/>
            <person name="Vavikolanu K."/>
            <person name="Mehta A."/>
            <person name="Aluvathingal J."/>
            <person name="Nadendla S."/>
            <person name="Myers T."/>
            <person name="Yan Y."/>
            <person name="Sichtig H."/>
        </authorList>
    </citation>
    <scope>NUCLEOTIDE SEQUENCE [LARGE SCALE GENOMIC DNA]</scope>
    <source>
        <strain evidence="4 8">FDAARGOS_795</strain>
    </source>
</reference>
<dbReference type="Proteomes" id="UP000501107">
    <property type="component" value="Chromosome"/>
</dbReference>
<dbReference type="CDD" id="cd07812">
    <property type="entry name" value="SRPBCC"/>
    <property type="match status" value="1"/>
</dbReference>
<sequence>MSFAIEIVIKAPMDVVCDYIIEDEKIKEWNTFIIENRYPSNMDKENPRVGDKYITVQKVGKKILEAEVEILEYDAPHIISLGSEMKQGYSAMTYMLEEDEEGTALTLISEYEPSNFYYKIIYKLTGWISRGLTMEQMERLAECVEAAYHKED</sequence>
<evidence type="ECO:0000313" key="3">
    <source>
        <dbReference type="EMBL" id="AJG74822.1"/>
    </source>
</evidence>
<dbReference type="KEGG" id="btw:BF38_3932"/>
<dbReference type="EMBL" id="CP009335">
    <property type="protein sequence ID" value="AJG74822.1"/>
    <property type="molecule type" value="Genomic_DNA"/>
</dbReference>
<evidence type="ECO:0000256" key="1">
    <source>
        <dbReference type="ARBA" id="ARBA00006817"/>
    </source>
</evidence>
<comment type="similarity">
    <text evidence="1">Belongs to the AHA1 family.</text>
</comment>
<evidence type="ECO:0000313" key="4">
    <source>
        <dbReference type="EMBL" id="QKH27511.1"/>
    </source>
</evidence>
<organism evidence="5 7">
    <name type="scientific">Bacillus thuringiensis</name>
    <dbReference type="NCBI Taxonomy" id="1428"/>
    <lineage>
        <taxon>Bacteria</taxon>
        <taxon>Bacillati</taxon>
        <taxon>Bacillota</taxon>
        <taxon>Bacilli</taxon>
        <taxon>Bacillales</taxon>
        <taxon>Bacillaceae</taxon>
        <taxon>Bacillus</taxon>
        <taxon>Bacillus cereus group</taxon>
    </lineage>
</organism>
<evidence type="ECO:0000313" key="6">
    <source>
        <dbReference type="Proteomes" id="UP000031876"/>
    </source>
</evidence>
<reference evidence="5 7" key="2">
    <citation type="submission" date="2018-01" db="EMBL/GenBank/DDBJ databases">
        <title>Complete genome sequence of G25-42.</title>
        <authorList>
            <person name="Zheng Z."/>
            <person name="Sun M."/>
        </authorList>
    </citation>
    <scope>NUCLEOTIDE SEQUENCE [LARGE SCALE GENOMIC DNA]</scope>
    <source>
        <strain evidence="5 7">G25-42</strain>
    </source>
</reference>
<evidence type="ECO:0000259" key="2">
    <source>
        <dbReference type="Pfam" id="PF08327"/>
    </source>
</evidence>
<gene>
    <name evidence="3" type="ORF">BF38_3932</name>
    <name evidence="5" type="ORF">BM74_03820</name>
    <name evidence="4" type="ORF">FOC89_27395</name>
</gene>
<dbReference type="Gene3D" id="3.30.530.20">
    <property type="match status" value="1"/>
</dbReference>
<evidence type="ECO:0000313" key="7">
    <source>
        <dbReference type="Proteomes" id="UP000286687"/>
    </source>
</evidence>
<reference evidence="3 6" key="1">
    <citation type="journal article" date="2015" name="Genome Announc.">
        <title>Complete genome sequences for 35 biothreat assay-relevant bacillus species.</title>
        <authorList>
            <person name="Johnson S.L."/>
            <person name="Daligault H.E."/>
            <person name="Davenport K.W."/>
            <person name="Jaissle J."/>
            <person name="Frey K.G."/>
            <person name="Ladner J.T."/>
            <person name="Broomall S.M."/>
            <person name="Bishop-Lilly K.A."/>
            <person name="Bruce D.C."/>
            <person name="Gibbons H.S."/>
            <person name="Coyne S.R."/>
            <person name="Lo C.C."/>
            <person name="Meincke L."/>
            <person name="Munk A.C."/>
            <person name="Koroleva G.I."/>
            <person name="Rosenzweig C.N."/>
            <person name="Palacios G.F."/>
            <person name="Redden C.L."/>
            <person name="Minogue T.D."/>
            <person name="Chain P.S."/>
        </authorList>
    </citation>
    <scope>NUCLEOTIDE SEQUENCE [LARGE SCALE GENOMIC DNA]</scope>
    <source>
        <strain evidence="3 6">HD1011</strain>
    </source>
</reference>
<dbReference type="Proteomes" id="UP000031876">
    <property type="component" value="Chromosome"/>
</dbReference>
<evidence type="ECO:0000313" key="5">
    <source>
        <dbReference type="EMBL" id="RVU65456.1"/>
    </source>
</evidence>
<dbReference type="AlphaFoldDB" id="A0A0B5NN92"/>
<dbReference type="EMBL" id="CP053980">
    <property type="protein sequence ID" value="QKH27511.1"/>
    <property type="molecule type" value="Genomic_DNA"/>
</dbReference>
<dbReference type="Proteomes" id="UP000286687">
    <property type="component" value="Unassembled WGS sequence"/>
</dbReference>
<protein>
    <submittedName>
        <fullName evidence="5">SRPBCC family protein</fullName>
    </submittedName>
</protein>
<dbReference type="Pfam" id="PF08327">
    <property type="entry name" value="AHSA1"/>
    <property type="match status" value="1"/>
</dbReference>